<dbReference type="Proteomes" id="UP001164743">
    <property type="component" value="Chromosome 12A"/>
</dbReference>
<accession>A0ABY7CXW0</accession>
<evidence type="ECO:0000256" key="1">
    <source>
        <dbReference type="SAM" id="MobiDB-lite"/>
    </source>
</evidence>
<feature type="compositionally biased region" description="Pro residues" evidence="1">
    <location>
        <begin position="125"/>
        <end position="135"/>
    </location>
</feature>
<feature type="compositionally biased region" description="Pro residues" evidence="1">
    <location>
        <begin position="83"/>
        <end position="96"/>
    </location>
</feature>
<evidence type="ECO:0000313" key="3">
    <source>
        <dbReference type="Proteomes" id="UP001164743"/>
    </source>
</evidence>
<keyword evidence="3" id="KW-1185">Reference proteome</keyword>
<dbReference type="EMBL" id="CP110432">
    <property type="protein sequence ID" value="WAQ90141.1"/>
    <property type="molecule type" value="Genomic_DNA"/>
</dbReference>
<feature type="region of interest" description="Disordered" evidence="1">
    <location>
        <begin position="80"/>
        <end position="144"/>
    </location>
</feature>
<sequence length="269" mass="27996">MINTNHHHPSPPSPTPSPARIAPKPFPAGSPLRTFSSPHHPPHHPLVHSQSTPVLPDRSSFASTPPFEKACRTQLGVAFAPLPVHPPQPEPRPPLGPATDLDLAAGPSSASRPPSSPPLSDSNRPLPPPALPPPSTTASSTNRRQTLANVPKEGRFLHHVEMGYLVEADSNQASPQDCPRVLSGRVRTGRRAAPRGFFFGAGDPTHNTPGSPHLLLCASVAPVGPRSVCTAACGASALGILSTWLMSSPTSSPLTGGSGAQSHASRPMK</sequence>
<dbReference type="RefSeq" id="XP_053025696.1">
    <property type="nucleotide sequence ID" value="XM_053161705.1"/>
</dbReference>
<dbReference type="GeneID" id="77802600"/>
<gene>
    <name evidence="2" type="ORF">PtA15_12A127</name>
</gene>
<proteinExistence type="predicted"/>
<feature type="compositionally biased region" description="Low complexity" evidence="1">
    <location>
        <begin position="107"/>
        <end position="124"/>
    </location>
</feature>
<protein>
    <submittedName>
        <fullName evidence="2">Uncharacterized protein</fullName>
    </submittedName>
</protein>
<organism evidence="2 3">
    <name type="scientific">Puccinia triticina</name>
    <dbReference type="NCBI Taxonomy" id="208348"/>
    <lineage>
        <taxon>Eukaryota</taxon>
        <taxon>Fungi</taxon>
        <taxon>Dikarya</taxon>
        <taxon>Basidiomycota</taxon>
        <taxon>Pucciniomycotina</taxon>
        <taxon>Pucciniomycetes</taxon>
        <taxon>Pucciniales</taxon>
        <taxon>Pucciniaceae</taxon>
        <taxon>Puccinia</taxon>
    </lineage>
</organism>
<reference evidence="2" key="1">
    <citation type="submission" date="2022-10" db="EMBL/GenBank/DDBJ databases">
        <title>Puccinia triticina Genome sequencing and assembly.</title>
        <authorList>
            <person name="Li C."/>
        </authorList>
    </citation>
    <scope>NUCLEOTIDE SEQUENCE</scope>
    <source>
        <strain evidence="2">Pt15</strain>
    </source>
</reference>
<name>A0ABY7CXW0_9BASI</name>
<evidence type="ECO:0000313" key="2">
    <source>
        <dbReference type="EMBL" id="WAQ90141.1"/>
    </source>
</evidence>
<feature type="region of interest" description="Disordered" evidence="1">
    <location>
        <begin position="1"/>
        <end position="67"/>
    </location>
</feature>